<dbReference type="SUPFAM" id="SSF48726">
    <property type="entry name" value="Immunoglobulin"/>
    <property type="match status" value="1"/>
</dbReference>
<keyword evidence="5" id="KW-0391">Immunity</keyword>
<keyword evidence="6 12" id="KW-1133">Transmembrane helix</keyword>
<evidence type="ECO:0000313" key="15">
    <source>
        <dbReference type="EMBL" id="KAL1004801.1"/>
    </source>
</evidence>
<evidence type="ECO:0000259" key="14">
    <source>
        <dbReference type="SMART" id="SM00409"/>
    </source>
</evidence>
<keyword evidence="7 12" id="KW-0472">Membrane</keyword>
<evidence type="ECO:0000256" key="10">
    <source>
        <dbReference type="ARBA" id="ARBA00023319"/>
    </source>
</evidence>
<reference evidence="15 16" key="1">
    <citation type="submission" date="2024-06" db="EMBL/GenBank/DDBJ databases">
        <authorList>
            <person name="Pan Q."/>
            <person name="Wen M."/>
            <person name="Jouanno E."/>
            <person name="Zahm M."/>
            <person name="Klopp C."/>
            <person name="Cabau C."/>
            <person name="Louis A."/>
            <person name="Berthelot C."/>
            <person name="Parey E."/>
            <person name="Roest Crollius H."/>
            <person name="Montfort J."/>
            <person name="Robinson-Rechavi M."/>
            <person name="Bouchez O."/>
            <person name="Lampietro C."/>
            <person name="Lopez Roques C."/>
            <person name="Donnadieu C."/>
            <person name="Postlethwait J."/>
            <person name="Bobe J."/>
            <person name="Verreycken H."/>
            <person name="Guiguen Y."/>
        </authorList>
    </citation>
    <scope>NUCLEOTIDE SEQUENCE [LARGE SCALE GENOMIC DNA]</scope>
    <source>
        <strain evidence="15">Up_M1</strain>
        <tissue evidence="15">Testis</tissue>
    </source>
</reference>
<evidence type="ECO:0000256" key="12">
    <source>
        <dbReference type="SAM" id="Phobius"/>
    </source>
</evidence>
<accession>A0ABD0X712</accession>
<keyword evidence="16" id="KW-1185">Reference proteome</keyword>
<organism evidence="15 16">
    <name type="scientific">Umbra pygmaea</name>
    <name type="common">Eastern mudminnow</name>
    <dbReference type="NCBI Taxonomy" id="75934"/>
    <lineage>
        <taxon>Eukaryota</taxon>
        <taxon>Metazoa</taxon>
        <taxon>Chordata</taxon>
        <taxon>Craniata</taxon>
        <taxon>Vertebrata</taxon>
        <taxon>Euteleostomi</taxon>
        <taxon>Actinopterygii</taxon>
        <taxon>Neopterygii</taxon>
        <taxon>Teleostei</taxon>
        <taxon>Protacanthopterygii</taxon>
        <taxon>Esociformes</taxon>
        <taxon>Umbridae</taxon>
        <taxon>Umbra</taxon>
    </lineage>
</organism>
<feature type="signal peptide" evidence="13">
    <location>
        <begin position="1"/>
        <end position="21"/>
    </location>
</feature>
<comment type="similarity">
    <text evidence="11">Belongs to the CD300 family.</text>
</comment>
<dbReference type="PANTHER" id="PTHR11860">
    <property type="entry name" value="POLYMERIC-IMMUNOGLOBULIN RECEPTOR"/>
    <property type="match status" value="1"/>
</dbReference>
<dbReference type="AlphaFoldDB" id="A0ABD0X712"/>
<feature type="transmembrane region" description="Helical" evidence="12">
    <location>
        <begin position="147"/>
        <end position="173"/>
    </location>
</feature>
<evidence type="ECO:0000256" key="2">
    <source>
        <dbReference type="ARBA" id="ARBA00022475"/>
    </source>
</evidence>
<dbReference type="InterPro" id="IPR036179">
    <property type="entry name" value="Ig-like_dom_sf"/>
</dbReference>
<proteinExistence type="inferred from homology"/>
<feature type="domain" description="Immunoglobulin" evidence="14">
    <location>
        <begin position="22"/>
        <end position="121"/>
    </location>
</feature>
<dbReference type="GO" id="GO:0002376">
    <property type="term" value="P:immune system process"/>
    <property type="evidence" value="ECO:0007669"/>
    <property type="project" value="UniProtKB-KW"/>
</dbReference>
<evidence type="ECO:0000256" key="3">
    <source>
        <dbReference type="ARBA" id="ARBA00022692"/>
    </source>
</evidence>
<dbReference type="Pfam" id="PF07686">
    <property type="entry name" value="V-set"/>
    <property type="match status" value="1"/>
</dbReference>
<keyword evidence="10" id="KW-0393">Immunoglobulin domain</keyword>
<dbReference type="EMBL" id="JAGEUA010000002">
    <property type="protein sequence ID" value="KAL1004801.1"/>
    <property type="molecule type" value="Genomic_DNA"/>
</dbReference>
<keyword evidence="4 13" id="KW-0732">Signal</keyword>
<dbReference type="Proteomes" id="UP001557470">
    <property type="component" value="Unassembled WGS sequence"/>
</dbReference>
<dbReference type="InterPro" id="IPR003599">
    <property type="entry name" value="Ig_sub"/>
</dbReference>
<dbReference type="GO" id="GO:0005886">
    <property type="term" value="C:plasma membrane"/>
    <property type="evidence" value="ECO:0007669"/>
    <property type="project" value="UniProtKB-SubCell"/>
</dbReference>
<evidence type="ECO:0000256" key="4">
    <source>
        <dbReference type="ARBA" id="ARBA00022729"/>
    </source>
</evidence>
<dbReference type="InterPro" id="IPR013783">
    <property type="entry name" value="Ig-like_fold"/>
</dbReference>
<comment type="caution">
    <text evidence="15">The sequence shown here is derived from an EMBL/GenBank/DDBJ whole genome shotgun (WGS) entry which is preliminary data.</text>
</comment>
<evidence type="ECO:0000256" key="6">
    <source>
        <dbReference type="ARBA" id="ARBA00022989"/>
    </source>
</evidence>
<evidence type="ECO:0000256" key="11">
    <source>
        <dbReference type="ARBA" id="ARBA00043958"/>
    </source>
</evidence>
<evidence type="ECO:0000256" key="8">
    <source>
        <dbReference type="ARBA" id="ARBA00023157"/>
    </source>
</evidence>
<evidence type="ECO:0000313" key="16">
    <source>
        <dbReference type="Proteomes" id="UP001557470"/>
    </source>
</evidence>
<evidence type="ECO:0000256" key="13">
    <source>
        <dbReference type="SAM" id="SignalP"/>
    </source>
</evidence>
<feature type="chain" id="PRO_5044821215" description="Immunoglobulin domain-containing protein" evidence="13">
    <location>
        <begin position="22"/>
        <end position="184"/>
    </location>
</feature>
<gene>
    <name evidence="15" type="ORF">UPYG_G00050750</name>
</gene>
<protein>
    <recommendedName>
        <fullName evidence="14">Immunoglobulin domain-containing protein</fullName>
    </recommendedName>
</protein>
<evidence type="ECO:0000256" key="7">
    <source>
        <dbReference type="ARBA" id="ARBA00023136"/>
    </source>
</evidence>
<comment type="subcellular location">
    <subcellularLocation>
        <location evidence="1">Cell membrane</location>
        <topology evidence="1">Single-pass type I membrane protein</topology>
    </subcellularLocation>
</comment>
<dbReference type="Gene3D" id="2.60.40.10">
    <property type="entry name" value="Immunoglobulins"/>
    <property type="match status" value="1"/>
</dbReference>
<dbReference type="InterPro" id="IPR050671">
    <property type="entry name" value="CD300_family_receptors"/>
</dbReference>
<keyword evidence="9" id="KW-0675">Receptor</keyword>
<evidence type="ECO:0000256" key="5">
    <source>
        <dbReference type="ARBA" id="ARBA00022859"/>
    </source>
</evidence>
<evidence type="ECO:0000256" key="1">
    <source>
        <dbReference type="ARBA" id="ARBA00004251"/>
    </source>
</evidence>
<dbReference type="InterPro" id="IPR013106">
    <property type="entry name" value="Ig_V-set"/>
</dbReference>
<dbReference type="SMART" id="SM00409">
    <property type="entry name" value="IG"/>
    <property type="match status" value="1"/>
</dbReference>
<dbReference type="PANTHER" id="PTHR11860:SF101">
    <property type="entry name" value="CMRF35-LIKE MOLECULE 1"/>
    <property type="match status" value="1"/>
</dbReference>
<evidence type="ECO:0000256" key="9">
    <source>
        <dbReference type="ARBA" id="ARBA00023170"/>
    </source>
</evidence>
<keyword evidence="8" id="KW-1015">Disulfide bond</keyword>
<name>A0ABD0X712_UMBPY</name>
<keyword evidence="2" id="KW-1003">Cell membrane</keyword>
<keyword evidence="3 12" id="KW-0812">Transmembrane</keyword>
<sequence length="184" mass="20573">MKKLIYISLTLLCAAVCVGSAVKTMRAQEGGKATIQCPHDQEWDTFPKYLSKGIDKNNRVKIIRIKSNVSRLITRGRYSLYDERERRVFTVTITNLTLQDADTYWCFINGKLKSKVKLTVDRAPVSVSPGSLLLSTRQPPNTSSMPVLGTSGIILVCVSLALLLLGLILLLIYKRKRDRKASSE</sequence>